<organism evidence="4 5">
    <name type="scientific">Bacteroides ovatus</name>
    <dbReference type="NCBI Taxonomy" id="28116"/>
    <lineage>
        <taxon>Bacteria</taxon>
        <taxon>Pseudomonadati</taxon>
        <taxon>Bacteroidota</taxon>
        <taxon>Bacteroidia</taxon>
        <taxon>Bacteroidales</taxon>
        <taxon>Bacteroidaceae</taxon>
        <taxon>Bacteroides</taxon>
    </lineage>
</organism>
<sequence>VRTSPARGTAYDIAGKGLACEDSFRQAIYVAIDVFRNRQREKVARANPLRKQYYEKRDDSDKLKLDTVDED</sequence>
<evidence type="ECO:0000256" key="3">
    <source>
        <dbReference type="ARBA" id="ARBA00023027"/>
    </source>
</evidence>
<dbReference type="GO" id="GO:0016491">
    <property type="term" value="F:oxidoreductase activity"/>
    <property type="evidence" value="ECO:0007669"/>
    <property type="project" value="UniProtKB-KW"/>
</dbReference>
<keyword evidence="1" id="KW-0479">Metal-binding</keyword>
<evidence type="ECO:0000256" key="2">
    <source>
        <dbReference type="ARBA" id="ARBA00023002"/>
    </source>
</evidence>
<dbReference type="Gene3D" id="3.40.718.10">
    <property type="entry name" value="Isopropylmalate Dehydrogenase"/>
    <property type="match status" value="1"/>
</dbReference>
<dbReference type="GO" id="GO:0046872">
    <property type="term" value="F:metal ion binding"/>
    <property type="evidence" value="ECO:0007669"/>
    <property type="project" value="UniProtKB-KW"/>
</dbReference>
<keyword evidence="3" id="KW-0520">NAD</keyword>
<evidence type="ECO:0000313" key="5">
    <source>
        <dbReference type="Proteomes" id="UP000424805"/>
    </source>
</evidence>
<keyword evidence="2" id="KW-0560">Oxidoreductase</keyword>
<dbReference type="AlphaFoldDB" id="A0A7J4XXZ7"/>
<dbReference type="InterPro" id="IPR005255">
    <property type="entry name" value="PdxA_fam"/>
</dbReference>
<dbReference type="EMBL" id="VWFP01000010">
    <property type="protein sequence ID" value="KAA4626968.1"/>
    <property type="molecule type" value="Genomic_DNA"/>
</dbReference>
<protein>
    <submittedName>
        <fullName evidence="4">4-hydroxythreonine-4-phosphate dehydrogenase PdxA</fullName>
    </submittedName>
</protein>
<dbReference type="GO" id="GO:0051287">
    <property type="term" value="F:NAD binding"/>
    <property type="evidence" value="ECO:0007669"/>
    <property type="project" value="InterPro"/>
</dbReference>
<dbReference type="Pfam" id="PF04166">
    <property type="entry name" value="PdxA"/>
    <property type="match status" value="1"/>
</dbReference>
<accession>A0A7J4XXZ7</accession>
<name>A0A7J4XXZ7_BACOV</name>
<evidence type="ECO:0000256" key="1">
    <source>
        <dbReference type="ARBA" id="ARBA00022723"/>
    </source>
</evidence>
<evidence type="ECO:0000313" key="4">
    <source>
        <dbReference type="EMBL" id="KAA4626968.1"/>
    </source>
</evidence>
<feature type="non-terminal residue" evidence="4">
    <location>
        <position position="1"/>
    </location>
</feature>
<reference evidence="4 5" key="1">
    <citation type="journal article" date="2019" name="Nat. Med.">
        <title>A library of human gut bacterial isolates paired with longitudinal multiomics data enables mechanistic microbiome research.</title>
        <authorList>
            <person name="Poyet M."/>
            <person name="Groussin M."/>
            <person name="Gibbons S.M."/>
            <person name="Avila-Pacheco J."/>
            <person name="Jiang X."/>
            <person name="Kearney S.M."/>
            <person name="Perrotta A.R."/>
            <person name="Berdy B."/>
            <person name="Zhao S."/>
            <person name="Lieberman T.D."/>
            <person name="Swanson P.K."/>
            <person name="Smith M."/>
            <person name="Roesemann S."/>
            <person name="Alexander J.E."/>
            <person name="Rich S.A."/>
            <person name="Livny J."/>
            <person name="Vlamakis H."/>
            <person name="Clish C."/>
            <person name="Bullock K."/>
            <person name="Deik A."/>
            <person name="Scott J."/>
            <person name="Pierce K.A."/>
            <person name="Xavier R.J."/>
            <person name="Alm E.J."/>
        </authorList>
    </citation>
    <scope>NUCLEOTIDE SEQUENCE [LARGE SCALE GENOMIC DNA]</scope>
    <source>
        <strain evidence="4 5">BIOML-A15</strain>
    </source>
</reference>
<gene>
    <name evidence="4" type="ORF">F3B90_10745</name>
</gene>
<comment type="caution">
    <text evidence="4">The sequence shown here is derived from an EMBL/GenBank/DDBJ whole genome shotgun (WGS) entry which is preliminary data.</text>
</comment>
<proteinExistence type="predicted"/>
<dbReference type="SUPFAM" id="SSF53659">
    <property type="entry name" value="Isocitrate/Isopropylmalate dehydrogenase-like"/>
    <property type="match status" value="1"/>
</dbReference>
<dbReference type="Proteomes" id="UP000424805">
    <property type="component" value="Unassembled WGS sequence"/>
</dbReference>